<organism evidence="3">
    <name type="scientific">uncultured Thermomicrobiales bacterium</name>
    <dbReference type="NCBI Taxonomy" id="1645740"/>
    <lineage>
        <taxon>Bacteria</taxon>
        <taxon>Pseudomonadati</taxon>
        <taxon>Thermomicrobiota</taxon>
        <taxon>Thermomicrobia</taxon>
        <taxon>Thermomicrobiales</taxon>
        <taxon>environmental samples</taxon>
    </lineage>
</organism>
<accession>A0A6J4V285</accession>
<dbReference type="InterPro" id="IPR036849">
    <property type="entry name" value="Enolase-like_C_sf"/>
</dbReference>
<dbReference type="SFLD" id="SFLDS00001">
    <property type="entry name" value="Enolase"/>
    <property type="match status" value="1"/>
</dbReference>
<evidence type="ECO:0000259" key="2">
    <source>
        <dbReference type="SMART" id="SM00922"/>
    </source>
</evidence>
<dbReference type="EMBL" id="CADCWG010000207">
    <property type="protein sequence ID" value="CAA9565930.1"/>
    <property type="molecule type" value="Genomic_DNA"/>
</dbReference>
<evidence type="ECO:0000313" key="3">
    <source>
        <dbReference type="EMBL" id="CAA9565930.1"/>
    </source>
</evidence>
<dbReference type="SMART" id="SM00922">
    <property type="entry name" value="MR_MLE"/>
    <property type="match status" value="1"/>
</dbReference>
<dbReference type="GO" id="GO:0009063">
    <property type="term" value="P:amino acid catabolic process"/>
    <property type="evidence" value="ECO:0007669"/>
    <property type="project" value="InterPro"/>
</dbReference>
<dbReference type="SUPFAM" id="SSF54826">
    <property type="entry name" value="Enolase N-terminal domain-like"/>
    <property type="match status" value="1"/>
</dbReference>
<sequence>MTDVVPHVLFAGRTNLVFVEVRTDAGITGVGEASLEGKTSAVVGAIDDIKEYLVGQDATRIEHHWQTIYRHSFWRGGVVIGSAISGIEQALWDILGKALGVPVYELLGGRVRDRVRLYANGPRGDTPEEIAESCVRLVEAGWGALKLAPFTAVPGLAGRVELAAARRQMELIRDAVGFDVDVLIDCHGRLSPGSAIQMAHELDDLDIFFFEEPVLPEDTAAMAQVAEAISIPVATGERLFTKWGFRDVLALGAADVLQPDLAHCGGIWEARKIAAAAEVSYVGVAPHNPYSWLLTMASIQLDLAIPNFVVQEFLVDHPPEVEALFAERFTWLPGGWVEPPTRPGLGVELDWEAVRAHEALPYTRTYQPSLWHVDGSVADW</sequence>
<dbReference type="AlphaFoldDB" id="A0A6J4V285"/>
<dbReference type="PROSITE" id="PS00908">
    <property type="entry name" value="MR_MLE_1"/>
    <property type="match status" value="1"/>
</dbReference>
<dbReference type="InterPro" id="IPR013341">
    <property type="entry name" value="Mandelate_racemase_N_dom"/>
</dbReference>
<dbReference type="EC" id="4.2.1.39" evidence="3"/>
<dbReference type="Pfam" id="PF13378">
    <property type="entry name" value="MR_MLE_C"/>
    <property type="match status" value="1"/>
</dbReference>
<dbReference type="SUPFAM" id="SSF51604">
    <property type="entry name" value="Enolase C-terminal domain-like"/>
    <property type="match status" value="1"/>
</dbReference>
<dbReference type="InterPro" id="IPR013342">
    <property type="entry name" value="Mandelate_racemase_C"/>
</dbReference>
<dbReference type="InterPro" id="IPR029065">
    <property type="entry name" value="Enolase_C-like"/>
</dbReference>
<keyword evidence="1 3" id="KW-0456">Lyase</keyword>
<protein>
    <submittedName>
        <fullName evidence="3">Gluconate dehydratase</fullName>
        <ecNumber evidence="3">4.2.1.39</ecNumber>
    </submittedName>
</protein>
<dbReference type="Gene3D" id="3.30.390.10">
    <property type="entry name" value="Enolase-like, N-terminal domain"/>
    <property type="match status" value="1"/>
</dbReference>
<dbReference type="PANTHER" id="PTHR48080">
    <property type="entry name" value="D-GALACTONATE DEHYDRATASE-RELATED"/>
    <property type="match status" value="1"/>
</dbReference>
<dbReference type="GO" id="GO:0047929">
    <property type="term" value="F:gluconate dehydratase activity"/>
    <property type="evidence" value="ECO:0007669"/>
    <property type="project" value="UniProtKB-EC"/>
</dbReference>
<reference evidence="3" key="1">
    <citation type="submission" date="2020-02" db="EMBL/GenBank/DDBJ databases">
        <authorList>
            <person name="Meier V. D."/>
        </authorList>
    </citation>
    <scope>NUCLEOTIDE SEQUENCE</scope>
    <source>
        <strain evidence="3">AVDCRST_MAG49</strain>
    </source>
</reference>
<name>A0A6J4V285_9BACT</name>
<dbReference type="Pfam" id="PF02746">
    <property type="entry name" value="MR_MLE_N"/>
    <property type="match status" value="1"/>
</dbReference>
<dbReference type="InterPro" id="IPR029017">
    <property type="entry name" value="Enolase-like_N"/>
</dbReference>
<proteinExistence type="predicted"/>
<dbReference type="InterPro" id="IPR018110">
    <property type="entry name" value="Mandel_Rmase/mucon_lact_enz_CS"/>
</dbReference>
<dbReference type="NCBIfam" id="NF010624">
    <property type="entry name" value="PRK14017.1"/>
    <property type="match status" value="1"/>
</dbReference>
<dbReference type="Gene3D" id="3.20.20.120">
    <property type="entry name" value="Enolase-like C-terminal domain"/>
    <property type="match status" value="1"/>
</dbReference>
<feature type="domain" description="Mandelate racemase/muconate lactonizing enzyme C-terminal" evidence="2">
    <location>
        <begin position="127"/>
        <end position="232"/>
    </location>
</feature>
<gene>
    <name evidence="3" type="ORF">AVDCRST_MAG49-3048</name>
</gene>
<dbReference type="PANTHER" id="PTHR48080:SF2">
    <property type="entry name" value="D-GALACTONATE DEHYDRATASE"/>
    <property type="match status" value="1"/>
</dbReference>
<evidence type="ECO:0000256" key="1">
    <source>
        <dbReference type="ARBA" id="ARBA00023239"/>
    </source>
</evidence>
<dbReference type="InterPro" id="IPR034593">
    <property type="entry name" value="DgoD-like"/>
</dbReference>
<dbReference type="SFLD" id="SFLDG00179">
    <property type="entry name" value="mandelate_racemase"/>
    <property type="match status" value="1"/>
</dbReference>